<accession>A0A7V7PM21</accession>
<dbReference type="SUPFAM" id="SSF51206">
    <property type="entry name" value="cAMP-binding domain-like"/>
    <property type="match status" value="1"/>
</dbReference>
<evidence type="ECO:0000259" key="1">
    <source>
        <dbReference type="PROSITE" id="PS50042"/>
    </source>
</evidence>
<dbReference type="Pfam" id="PF00027">
    <property type="entry name" value="cNMP_binding"/>
    <property type="match status" value="1"/>
</dbReference>
<gene>
    <name evidence="2" type="ORF">F6X38_17450</name>
</gene>
<dbReference type="InterPro" id="IPR018488">
    <property type="entry name" value="cNMP-bd_CS"/>
</dbReference>
<dbReference type="Proteomes" id="UP000432089">
    <property type="component" value="Unassembled WGS sequence"/>
</dbReference>
<dbReference type="EMBL" id="VZDO01000015">
    <property type="protein sequence ID" value="KAB0677765.1"/>
    <property type="molecule type" value="Genomic_DNA"/>
</dbReference>
<dbReference type="PROSITE" id="PS00889">
    <property type="entry name" value="CNMP_BINDING_2"/>
    <property type="match status" value="1"/>
</dbReference>
<dbReference type="PANTHER" id="PTHR23011">
    <property type="entry name" value="CYCLIC NUCLEOTIDE-BINDING DOMAIN CONTAINING PROTEIN"/>
    <property type="match status" value="1"/>
</dbReference>
<dbReference type="PANTHER" id="PTHR23011:SF28">
    <property type="entry name" value="CYCLIC NUCLEOTIDE-BINDING DOMAIN CONTAINING PROTEIN"/>
    <property type="match status" value="1"/>
</dbReference>
<sequence>MSLLKNEVDVLKRVPLFSGVDAAKLKLLAFTSKVVRYKASEVLFRQNDVGDSAYVILSGTARVFVDGPDGEIELAQVGETDFVGEIAILCDVPRTATVAATSDLTALRVSKEAFAEFMITFPTMSVAMMRELGFRLSRTTAELVASERRHAHA</sequence>
<dbReference type="InterPro" id="IPR018490">
    <property type="entry name" value="cNMP-bd_dom_sf"/>
</dbReference>
<dbReference type="Gene3D" id="2.60.120.10">
    <property type="entry name" value="Jelly Rolls"/>
    <property type="match status" value="1"/>
</dbReference>
<dbReference type="InterPro" id="IPR000595">
    <property type="entry name" value="cNMP-bd_dom"/>
</dbReference>
<dbReference type="SMART" id="SM00100">
    <property type="entry name" value="cNMP"/>
    <property type="match status" value="1"/>
</dbReference>
<dbReference type="CDD" id="cd00038">
    <property type="entry name" value="CAP_ED"/>
    <property type="match status" value="1"/>
</dbReference>
<name>A0A7V7PM21_9HYPH</name>
<keyword evidence="3" id="KW-1185">Reference proteome</keyword>
<evidence type="ECO:0000313" key="2">
    <source>
        <dbReference type="EMBL" id="KAB0677765.1"/>
    </source>
</evidence>
<protein>
    <submittedName>
        <fullName evidence="2">Crp/Fnr family transcriptional regulator</fullName>
    </submittedName>
</protein>
<dbReference type="AlphaFoldDB" id="A0A7V7PM21"/>
<comment type="caution">
    <text evidence="2">The sequence shown here is derived from an EMBL/GenBank/DDBJ whole genome shotgun (WGS) entry which is preliminary data.</text>
</comment>
<feature type="domain" description="Cyclic nucleotide-binding" evidence="1">
    <location>
        <begin position="16"/>
        <end position="118"/>
    </location>
</feature>
<dbReference type="PRINTS" id="PR00103">
    <property type="entry name" value="CAMPKINASE"/>
</dbReference>
<dbReference type="PROSITE" id="PS50042">
    <property type="entry name" value="CNMP_BINDING_3"/>
    <property type="match status" value="1"/>
</dbReference>
<proteinExistence type="predicted"/>
<evidence type="ECO:0000313" key="3">
    <source>
        <dbReference type="Proteomes" id="UP000432089"/>
    </source>
</evidence>
<dbReference type="RefSeq" id="WP_150971874.1">
    <property type="nucleotide sequence ID" value="NZ_VZDO01000015.1"/>
</dbReference>
<reference evidence="2 3" key="1">
    <citation type="submission" date="2019-09" db="EMBL/GenBank/DDBJ databases">
        <title>YIM 132180 draft genome.</title>
        <authorList>
            <person name="Zhang K."/>
        </authorList>
    </citation>
    <scope>NUCLEOTIDE SEQUENCE [LARGE SCALE GENOMIC DNA]</scope>
    <source>
        <strain evidence="2 3">YIM 132180</strain>
    </source>
</reference>
<organism evidence="2 3">
    <name type="scientific">Plantimonas leprariae</name>
    <dbReference type="NCBI Taxonomy" id="2615207"/>
    <lineage>
        <taxon>Bacteria</taxon>
        <taxon>Pseudomonadati</taxon>
        <taxon>Pseudomonadota</taxon>
        <taxon>Alphaproteobacteria</taxon>
        <taxon>Hyphomicrobiales</taxon>
        <taxon>Aurantimonadaceae</taxon>
        <taxon>Plantimonas</taxon>
    </lineage>
</organism>
<dbReference type="InterPro" id="IPR014710">
    <property type="entry name" value="RmlC-like_jellyroll"/>
</dbReference>